<protein>
    <recommendedName>
        <fullName evidence="5">DUF2335 domain-containing protein</fullName>
    </recommendedName>
</protein>
<keyword evidence="2" id="KW-0472">Membrane</keyword>
<feature type="compositionally biased region" description="Basic and acidic residues" evidence="1">
    <location>
        <begin position="1"/>
        <end position="11"/>
    </location>
</feature>
<evidence type="ECO:0000313" key="4">
    <source>
        <dbReference type="Proteomes" id="UP000744555"/>
    </source>
</evidence>
<keyword evidence="2" id="KW-1133">Transmembrane helix</keyword>
<reference evidence="3 4" key="1">
    <citation type="submission" date="2016-06" db="EMBL/GenBank/DDBJ databases">
        <authorList>
            <person name="Ramos C."/>
            <person name="Pintado A."/>
            <person name="Crespo-Gomez J.I."/>
        </authorList>
    </citation>
    <scope>NUCLEOTIDE SEQUENCE [LARGE SCALE GENOMIC DNA]</scope>
    <source>
        <strain evidence="3 4">AVO110</strain>
    </source>
</reference>
<evidence type="ECO:0008006" key="5">
    <source>
        <dbReference type="Google" id="ProtNLM"/>
    </source>
</evidence>
<comment type="caution">
    <text evidence="3">The sequence shown here is derived from an EMBL/GenBank/DDBJ whole genome shotgun (WGS) entry which is preliminary data.</text>
</comment>
<evidence type="ECO:0000313" key="3">
    <source>
        <dbReference type="EMBL" id="MBC9249587.1"/>
    </source>
</evidence>
<feature type="transmembrane region" description="Helical" evidence="2">
    <location>
        <begin position="89"/>
        <end position="110"/>
    </location>
</feature>
<evidence type="ECO:0000256" key="1">
    <source>
        <dbReference type="SAM" id="MobiDB-lite"/>
    </source>
</evidence>
<keyword evidence="4" id="KW-1185">Reference proteome</keyword>
<keyword evidence="2" id="KW-0812">Transmembrane</keyword>
<proteinExistence type="predicted"/>
<dbReference type="RefSeq" id="WP_187804712.1">
    <property type="nucleotide sequence ID" value="NZ_LZEU01000001.1"/>
</dbReference>
<accession>A0ABR7RYM6</accession>
<dbReference type="Proteomes" id="UP000744555">
    <property type="component" value="Unassembled WGS sequence"/>
</dbReference>
<feature type="region of interest" description="Disordered" evidence="1">
    <location>
        <begin position="1"/>
        <end position="21"/>
    </location>
</feature>
<dbReference type="EMBL" id="LZEU01000001">
    <property type="protein sequence ID" value="MBC9249587.1"/>
    <property type="molecule type" value="Genomic_DNA"/>
</dbReference>
<evidence type="ECO:0000256" key="2">
    <source>
        <dbReference type="SAM" id="Phobius"/>
    </source>
</evidence>
<name>A0ABR7RYM6_AQUAC</name>
<sequence length="114" mass="12080">MARASEEKGIDEAGDDSSPGLSANFYGLIEFVLRDSSLSPEQKVMLIDEVRKSTPASDRWTSRYAIYSLVAIALLSMVGIIWLGLADKWVPDGLVAIGSAAVGGLAGLLVPRKG</sequence>
<feature type="transmembrane region" description="Helical" evidence="2">
    <location>
        <begin position="64"/>
        <end position="83"/>
    </location>
</feature>
<organism evidence="3 4">
    <name type="scientific">Aquipseudomonas alcaligenes</name>
    <name type="common">Pseudomonas alcaligenes</name>
    <dbReference type="NCBI Taxonomy" id="43263"/>
    <lineage>
        <taxon>Bacteria</taxon>
        <taxon>Pseudomonadati</taxon>
        <taxon>Pseudomonadota</taxon>
        <taxon>Gammaproteobacteria</taxon>
        <taxon>Pseudomonadales</taxon>
        <taxon>Pseudomonadaceae</taxon>
        <taxon>Aquipseudomonas</taxon>
    </lineage>
</organism>
<gene>
    <name evidence="3" type="ORF">A9179_04785</name>
</gene>